<gene>
    <name evidence="2" type="ORF">DNFV4_03991</name>
</gene>
<evidence type="ECO:0000313" key="3">
    <source>
        <dbReference type="Proteomes" id="UP001179121"/>
    </source>
</evidence>
<dbReference type="KEGG" id="nti:DNFV4_03991"/>
<evidence type="ECO:0000313" key="2">
    <source>
        <dbReference type="EMBL" id="CAI4033550.1"/>
    </source>
</evidence>
<protein>
    <recommendedName>
        <fullName evidence="1">DUF6883 domain-containing protein</fullName>
    </recommendedName>
</protein>
<dbReference type="RefSeq" id="WP_289270855.1">
    <property type="nucleotide sequence ID" value="NZ_OX365700.1"/>
</dbReference>
<organism evidence="2 3">
    <name type="scientific">Nitrospira tepida</name>
    <dbReference type="NCBI Taxonomy" id="2973512"/>
    <lineage>
        <taxon>Bacteria</taxon>
        <taxon>Pseudomonadati</taxon>
        <taxon>Nitrospirota</taxon>
        <taxon>Nitrospiria</taxon>
        <taxon>Nitrospirales</taxon>
        <taxon>Nitrospiraceae</taxon>
        <taxon>Nitrospira</taxon>
    </lineage>
</organism>
<sequence length="110" mass="12291">MRLPADTTIAEDKLARYLLLPQARGDKSAFLAQTGYVQGNAGQLLQDLRTQILPLDAVRLESNKFGQYYEICGTLKGPNGMTLPVRTIWMTEHLSGITKFVTLIPDKRRA</sequence>
<dbReference type="AlphaFoldDB" id="A0AA86N2J5"/>
<dbReference type="InterPro" id="IPR049250">
    <property type="entry name" value="DUF6883"/>
</dbReference>
<feature type="domain" description="DUF6883" evidence="1">
    <location>
        <begin position="8"/>
        <end position="106"/>
    </location>
</feature>
<dbReference type="EMBL" id="OX365700">
    <property type="protein sequence ID" value="CAI4033550.1"/>
    <property type="molecule type" value="Genomic_DNA"/>
</dbReference>
<dbReference type="Proteomes" id="UP001179121">
    <property type="component" value="Chromosome"/>
</dbReference>
<name>A0AA86N2J5_9BACT</name>
<accession>A0AA86N2J5</accession>
<reference evidence="2" key="1">
    <citation type="submission" date="2022-10" db="EMBL/GenBank/DDBJ databases">
        <authorList>
            <person name="Koch H."/>
        </authorList>
    </citation>
    <scope>NUCLEOTIDE SEQUENCE</scope>
    <source>
        <strain evidence="2">DNF</strain>
    </source>
</reference>
<dbReference type="Pfam" id="PF21814">
    <property type="entry name" value="DUF6883"/>
    <property type="match status" value="1"/>
</dbReference>
<keyword evidence="3" id="KW-1185">Reference proteome</keyword>
<proteinExistence type="predicted"/>
<evidence type="ECO:0000259" key="1">
    <source>
        <dbReference type="Pfam" id="PF21814"/>
    </source>
</evidence>